<evidence type="ECO:0000313" key="2">
    <source>
        <dbReference type="Proteomes" id="UP000315700"/>
    </source>
</evidence>
<name>A0A517SMG7_9PLAN</name>
<dbReference type="InParanoid" id="A0A517SMG7"/>
<dbReference type="KEGG" id="ccos:Pan44_53910"/>
<organism evidence="1 2">
    <name type="scientific">Caulifigura coniformis</name>
    <dbReference type="NCBI Taxonomy" id="2527983"/>
    <lineage>
        <taxon>Bacteria</taxon>
        <taxon>Pseudomonadati</taxon>
        <taxon>Planctomycetota</taxon>
        <taxon>Planctomycetia</taxon>
        <taxon>Planctomycetales</taxon>
        <taxon>Planctomycetaceae</taxon>
        <taxon>Caulifigura</taxon>
    </lineage>
</organism>
<evidence type="ECO:0000313" key="1">
    <source>
        <dbReference type="EMBL" id="QDT57323.1"/>
    </source>
</evidence>
<gene>
    <name evidence="1" type="ORF">Pan44_53910</name>
</gene>
<dbReference type="OrthoDB" id="269629at2"/>
<accession>A0A517SMG7</accession>
<sequence length="160" mass="18598">MEFEQRLKRAIQRGEQTRVASDRAEQARQLTAEELKTRYSAGRIEVSEHIENCLRKLVDYFPGFNFSSIVGDTGWGAKIVRDDISLRAGRNESQYSRLELLVTPRGTADILEVVAKGTIRNREVFHRRHYQRLIELDIPVFNEQIDLWVVEYAEQFAAQT</sequence>
<protein>
    <submittedName>
        <fullName evidence="1">Uncharacterized protein</fullName>
    </submittedName>
</protein>
<dbReference type="AlphaFoldDB" id="A0A517SMG7"/>
<dbReference type="RefSeq" id="WP_145034677.1">
    <property type="nucleotide sequence ID" value="NZ_CP036271.1"/>
</dbReference>
<proteinExistence type="predicted"/>
<keyword evidence="2" id="KW-1185">Reference proteome</keyword>
<dbReference type="Proteomes" id="UP000315700">
    <property type="component" value="Chromosome"/>
</dbReference>
<dbReference type="EMBL" id="CP036271">
    <property type="protein sequence ID" value="QDT57323.1"/>
    <property type="molecule type" value="Genomic_DNA"/>
</dbReference>
<reference evidence="1 2" key="1">
    <citation type="submission" date="2019-02" db="EMBL/GenBank/DDBJ databases">
        <title>Deep-cultivation of Planctomycetes and their phenomic and genomic characterization uncovers novel biology.</title>
        <authorList>
            <person name="Wiegand S."/>
            <person name="Jogler M."/>
            <person name="Boedeker C."/>
            <person name="Pinto D."/>
            <person name="Vollmers J."/>
            <person name="Rivas-Marin E."/>
            <person name="Kohn T."/>
            <person name="Peeters S.H."/>
            <person name="Heuer A."/>
            <person name="Rast P."/>
            <person name="Oberbeckmann S."/>
            <person name="Bunk B."/>
            <person name="Jeske O."/>
            <person name="Meyerdierks A."/>
            <person name="Storesund J.E."/>
            <person name="Kallscheuer N."/>
            <person name="Luecker S."/>
            <person name="Lage O.M."/>
            <person name="Pohl T."/>
            <person name="Merkel B.J."/>
            <person name="Hornburger P."/>
            <person name="Mueller R.-W."/>
            <person name="Bruemmer F."/>
            <person name="Labrenz M."/>
            <person name="Spormann A.M."/>
            <person name="Op den Camp H."/>
            <person name="Overmann J."/>
            <person name="Amann R."/>
            <person name="Jetten M.S.M."/>
            <person name="Mascher T."/>
            <person name="Medema M.H."/>
            <person name="Devos D.P."/>
            <person name="Kaster A.-K."/>
            <person name="Ovreas L."/>
            <person name="Rohde M."/>
            <person name="Galperin M.Y."/>
            <person name="Jogler C."/>
        </authorList>
    </citation>
    <scope>NUCLEOTIDE SEQUENCE [LARGE SCALE GENOMIC DNA]</scope>
    <source>
        <strain evidence="1 2">Pan44</strain>
    </source>
</reference>